<comment type="catalytic activity">
    <reaction evidence="6">
        <text>a 2'-deoxycytidine in DNA + S-adenosyl-L-methionine = a 5-methyl-2'-deoxycytidine in DNA + S-adenosyl-L-homocysteine + H(+)</text>
        <dbReference type="Rhea" id="RHEA:13681"/>
        <dbReference type="Rhea" id="RHEA-COMP:11369"/>
        <dbReference type="Rhea" id="RHEA-COMP:11370"/>
        <dbReference type="ChEBI" id="CHEBI:15378"/>
        <dbReference type="ChEBI" id="CHEBI:57856"/>
        <dbReference type="ChEBI" id="CHEBI:59789"/>
        <dbReference type="ChEBI" id="CHEBI:85452"/>
        <dbReference type="ChEBI" id="CHEBI:85454"/>
        <dbReference type="EC" id="2.1.1.37"/>
    </reaction>
</comment>
<organism evidence="9 10">
    <name type="scientific">Delftia lacustris</name>
    <dbReference type="NCBI Taxonomy" id="558537"/>
    <lineage>
        <taxon>Bacteria</taxon>
        <taxon>Pseudomonadati</taxon>
        <taxon>Pseudomonadota</taxon>
        <taxon>Betaproteobacteria</taxon>
        <taxon>Burkholderiales</taxon>
        <taxon>Comamonadaceae</taxon>
        <taxon>Delftia</taxon>
    </lineage>
</organism>
<evidence type="ECO:0000256" key="2">
    <source>
        <dbReference type="ARBA" id="ARBA00022603"/>
    </source>
</evidence>
<dbReference type="REBASE" id="490983">
    <property type="entry name" value="M.Dla890ORF32335P"/>
</dbReference>
<evidence type="ECO:0000256" key="1">
    <source>
        <dbReference type="ARBA" id="ARBA00011975"/>
    </source>
</evidence>
<evidence type="ECO:0000313" key="11">
    <source>
        <dbReference type="Proteomes" id="UP000595064"/>
    </source>
</evidence>
<evidence type="ECO:0000313" key="10">
    <source>
        <dbReference type="Proteomes" id="UP000183417"/>
    </source>
</evidence>
<dbReference type="AlphaFoldDB" id="A0A1H3N841"/>
<geneLocation type="plasmid" evidence="8 11">
    <name>unnamed</name>
</geneLocation>
<evidence type="ECO:0000256" key="7">
    <source>
        <dbReference type="PROSITE-ProRule" id="PRU01016"/>
    </source>
</evidence>
<reference evidence="8 11" key="2">
    <citation type="submission" date="2020-12" db="EMBL/GenBank/DDBJ databases">
        <title>FDA dAtabase for Regulatory Grade micrObial Sequences (FDA-ARGOS): Supporting development and validation of Infectious Disease Dx tests.</title>
        <authorList>
            <person name="Sproer C."/>
            <person name="Gronow S."/>
            <person name="Severitt S."/>
            <person name="Schroder I."/>
            <person name="Tallon L."/>
            <person name="Sadzewicz L."/>
            <person name="Zhao X."/>
            <person name="Boylan J."/>
            <person name="Ott S."/>
            <person name="Bowen H."/>
            <person name="Vavikolanu K."/>
            <person name="Mehta A."/>
            <person name="Aluvathingal J."/>
            <person name="Nadendla S."/>
            <person name="Lowell S."/>
            <person name="Myers T."/>
            <person name="Yan Y."/>
            <person name="Sichtig H."/>
        </authorList>
    </citation>
    <scope>NUCLEOTIDE SEQUENCE [LARGE SCALE GENOMIC DNA]</scope>
    <source>
        <strain evidence="8 11">FDAARGOS_890</strain>
        <plasmid evidence="8 11">unnamed</plasmid>
    </source>
</reference>
<dbReference type="PANTHER" id="PTHR46098:SF1">
    <property type="entry name" value="TRNA (CYTOSINE(38)-C(5))-METHYLTRANSFERASE"/>
    <property type="match status" value="1"/>
</dbReference>
<evidence type="ECO:0000256" key="3">
    <source>
        <dbReference type="ARBA" id="ARBA00022679"/>
    </source>
</evidence>
<dbReference type="Gene3D" id="3.40.50.150">
    <property type="entry name" value="Vaccinia Virus protein VP39"/>
    <property type="match status" value="1"/>
</dbReference>
<reference evidence="9 10" key="1">
    <citation type="submission" date="2016-10" db="EMBL/GenBank/DDBJ databases">
        <authorList>
            <person name="de Groot N.N."/>
        </authorList>
    </citation>
    <scope>NUCLEOTIDE SEQUENCE [LARGE SCALE GENOMIC DNA]</scope>
    <source>
        <strain evidence="9 10">LMG 24775</strain>
    </source>
</reference>
<dbReference type="InterPro" id="IPR001525">
    <property type="entry name" value="C5_MeTfrase"/>
</dbReference>
<protein>
    <recommendedName>
        <fullName evidence="1">DNA (cytosine-5-)-methyltransferase</fullName>
        <ecNumber evidence="1">2.1.1.37</ecNumber>
    </recommendedName>
</protein>
<feature type="active site" evidence="7">
    <location>
        <position position="212"/>
    </location>
</feature>
<dbReference type="PANTHER" id="PTHR46098">
    <property type="entry name" value="TRNA (CYTOSINE(38)-C(5))-METHYLTRANSFERASE"/>
    <property type="match status" value="1"/>
</dbReference>
<name>A0A1H3N841_9BURK</name>
<keyword evidence="4 7" id="KW-0949">S-adenosyl-L-methionine</keyword>
<keyword evidence="5" id="KW-0680">Restriction system</keyword>
<dbReference type="EMBL" id="FNPE01000008">
    <property type="protein sequence ID" value="SDY85107.1"/>
    <property type="molecule type" value="Genomic_DNA"/>
</dbReference>
<keyword evidence="8" id="KW-0614">Plasmid</keyword>
<keyword evidence="2 7" id="KW-0489">Methyltransferase</keyword>
<dbReference type="Proteomes" id="UP000183417">
    <property type="component" value="Unassembled WGS sequence"/>
</dbReference>
<accession>A0A1H3N841</accession>
<comment type="similarity">
    <text evidence="7">Belongs to the class I-like SAM-binding methyltransferase superfamily. C5-methyltransferase family.</text>
</comment>
<dbReference type="PROSITE" id="PS51679">
    <property type="entry name" value="SAM_MT_C5"/>
    <property type="match status" value="1"/>
</dbReference>
<gene>
    <name evidence="8" type="ORF">I6G47_32335</name>
    <name evidence="9" type="ORF">SAMN05421547_108219</name>
</gene>
<dbReference type="KEGG" id="dla:I6G47_32335"/>
<dbReference type="GO" id="GO:0032259">
    <property type="term" value="P:methylation"/>
    <property type="evidence" value="ECO:0007669"/>
    <property type="project" value="UniProtKB-KW"/>
</dbReference>
<sequence length="495" mass="53879">MKAYETTKIGHHRGNPRLWLQGRKASRAGFHPGKRFRVRKDETRSMLVLEIDADGERGVSRKIAGAGELPVIDINSAEDLAVLTGFTRVRVISQKLRIVILPCAVELAKKERLARLRAKIAAAAAISVGSISHGGGILDHALHSGMKAAGVKSRLAFANDIRPELLEHASAHNDAWDDETVSLAAPMQLLAFDAWAMDRIEKVEVLCAGIPCSGASRSGRAKRGAGHAEEHPEVGHLIAPFLAIVAKTQPAVVLVENVVPYRTSASMFILRHQLRDLGYQVHEAVLQASEWNVLENRERLCMVATTEGLDFDFALLSRPVKVERRIAEILETVAPDDDRWSTMAGLLAKQDRDREKGNSFKMQIVTADSTSCPTITKGYAKVRSTDPKLRSSHDPSLLRQFTLLEHALLKGVPPHLIKGLGLTLGHELLGQSVCYQPFKAVGELLGIFMLADAGVLPSPAQLAADQVSNASLVRVLTTALQHAPIVEPAQLSLLE</sequence>
<evidence type="ECO:0000256" key="6">
    <source>
        <dbReference type="ARBA" id="ARBA00047422"/>
    </source>
</evidence>
<dbReference type="GeneID" id="94689070"/>
<dbReference type="SUPFAM" id="SSF53335">
    <property type="entry name" value="S-adenosyl-L-methionine-dependent methyltransferases"/>
    <property type="match status" value="1"/>
</dbReference>
<dbReference type="Pfam" id="PF00145">
    <property type="entry name" value="DNA_methylase"/>
    <property type="match status" value="1"/>
</dbReference>
<keyword evidence="3 7" id="KW-0808">Transferase</keyword>
<dbReference type="GO" id="GO:0009307">
    <property type="term" value="P:DNA restriction-modification system"/>
    <property type="evidence" value="ECO:0007669"/>
    <property type="project" value="UniProtKB-KW"/>
</dbReference>
<evidence type="ECO:0000256" key="5">
    <source>
        <dbReference type="ARBA" id="ARBA00022747"/>
    </source>
</evidence>
<dbReference type="InterPro" id="IPR029063">
    <property type="entry name" value="SAM-dependent_MTases_sf"/>
</dbReference>
<evidence type="ECO:0000313" key="9">
    <source>
        <dbReference type="EMBL" id="SDY85107.1"/>
    </source>
</evidence>
<keyword evidence="11" id="KW-1185">Reference proteome</keyword>
<dbReference type="RefSeq" id="WP_083393599.1">
    <property type="nucleotide sequence ID" value="NZ_CP065749.1"/>
</dbReference>
<evidence type="ECO:0000313" key="8">
    <source>
        <dbReference type="EMBL" id="QPS84843.1"/>
    </source>
</evidence>
<dbReference type="InterPro" id="IPR050750">
    <property type="entry name" value="C5-MTase"/>
</dbReference>
<evidence type="ECO:0000256" key="4">
    <source>
        <dbReference type="ARBA" id="ARBA00022691"/>
    </source>
</evidence>
<dbReference type="EC" id="2.1.1.37" evidence="1"/>
<dbReference type="EMBL" id="CP065749">
    <property type="protein sequence ID" value="QPS84843.1"/>
    <property type="molecule type" value="Genomic_DNA"/>
</dbReference>
<dbReference type="GO" id="GO:0003886">
    <property type="term" value="F:DNA (cytosine-5-)-methyltransferase activity"/>
    <property type="evidence" value="ECO:0007669"/>
    <property type="project" value="UniProtKB-EC"/>
</dbReference>
<dbReference type="Proteomes" id="UP000595064">
    <property type="component" value="Plasmid unnamed"/>
</dbReference>
<proteinExistence type="inferred from homology"/>